<keyword evidence="7" id="KW-0511">Multifunctional enzyme</keyword>
<reference evidence="10 11" key="1">
    <citation type="submission" date="2020-07" db="EMBL/GenBank/DDBJ databases">
        <title>Complete genome sequence of Mycolicibacterium litorale like strain isolated from cardiac implantable electronic device infection.</title>
        <authorList>
            <person name="Fukano H."/>
            <person name="Miyama H."/>
            <person name="Hoshino Y."/>
        </authorList>
    </citation>
    <scope>NUCLEOTIDE SEQUENCE [LARGE SCALE GENOMIC DNA]</scope>
    <source>
        <strain evidence="10 11">NIIDNTM18</strain>
    </source>
</reference>
<dbReference type="SUPFAM" id="SSF52777">
    <property type="entry name" value="CoA-dependent acyltransferases"/>
    <property type="match status" value="2"/>
</dbReference>
<gene>
    <name evidence="10" type="primary">ppsE</name>
    <name evidence="10" type="ORF">NIIDNTM18_27420</name>
</gene>
<evidence type="ECO:0000256" key="3">
    <source>
        <dbReference type="ARBA" id="ARBA00022553"/>
    </source>
</evidence>
<name>A0A6S6P480_9MYCO</name>
<dbReference type="InterPro" id="IPR001242">
    <property type="entry name" value="Condensation_dom"/>
</dbReference>
<feature type="domain" description="Carrier" evidence="8">
    <location>
        <begin position="924"/>
        <end position="998"/>
    </location>
</feature>
<dbReference type="SUPFAM" id="SSF52151">
    <property type="entry name" value="FabD/lysophospholipase-like"/>
    <property type="match status" value="1"/>
</dbReference>
<comment type="cofactor">
    <cofactor evidence="1">
        <name>pantetheine 4'-phosphate</name>
        <dbReference type="ChEBI" id="CHEBI:47942"/>
    </cofactor>
</comment>
<keyword evidence="2" id="KW-0596">Phosphopantetheine</keyword>
<accession>A0A6S6P480</accession>
<keyword evidence="5" id="KW-0276">Fatty acid metabolism</keyword>
<dbReference type="InterPro" id="IPR020841">
    <property type="entry name" value="PKS_Beta-ketoAc_synthase_dom"/>
</dbReference>
<dbReference type="InterPro" id="IPR014031">
    <property type="entry name" value="Ketoacyl_synth_C"/>
</dbReference>
<evidence type="ECO:0000313" key="10">
    <source>
        <dbReference type="EMBL" id="BCI53464.1"/>
    </source>
</evidence>
<dbReference type="PROSITE" id="PS50075">
    <property type="entry name" value="CARRIER"/>
    <property type="match status" value="1"/>
</dbReference>
<keyword evidence="6" id="KW-0443">Lipid metabolism</keyword>
<dbReference type="SUPFAM" id="SSF47336">
    <property type="entry name" value="ACP-like"/>
    <property type="match status" value="1"/>
</dbReference>
<evidence type="ECO:0000259" key="8">
    <source>
        <dbReference type="PROSITE" id="PS50075"/>
    </source>
</evidence>
<dbReference type="Pfam" id="PF00550">
    <property type="entry name" value="PP-binding"/>
    <property type="match status" value="1"/>
</dbReference>
<evidence type="ECO:0000256" key="5">
    <source>
        <dbReference type="ARBA" id="ARBA00022832"/>
    </source>
</evidence>
<dbReference type="GO" id="GO:0005737">
    <property type="term" value="C:cytoplasm"/>
    <property type="evidence" value="ECO:0007669"/>
    <property type="project" value="TreeGrafter"/>
</dbReference>
<dbReference type="InterPro" id="IPR023213">
    <property type="entry name" value="CAT-like_dom_sf"/>
</dbReference>
<dbReference type="InterPro" id="IPR050091">
    <property type="entry name" value="PKS_NRPS_Biosynth_Enz"/>
</dbReference>
<dbReference type="RefSeq" id="WP_185296141.1">
    <property type="nucleotide sequence ID" value="NZ_AP023287.1"/>
</dbReference>
<evidence type="ECO:0000256" key="2">
    <source>
        <dbReference type="ARBA" id="ARBA00022450"/>
    </source>
</evidence>
<dbReference type="Pfam" id="PF16197">
    <property type="entry name" value="KAsynt_C_assoc"/>
    <property type="match status" value="1"/>
</dbReference>
<dbReference type="Gene3D" id="3.30.70.3290">
    <property type="match status" value="1"/>
</dbReference>
<dbReference type="InterPro" id="IPR036736">
    <property type="entry name" value="ACP-like_sf"/>
</dbReference>
<dbReference type="Gene3D" id="1.10.1200.10">
    <property type="entry name" value="ACP-like"/>
    <property type="match status" value="1"/>
</dbReference>
<dbReference type="Gene3D" id="3.40.366.10">
    <property type="entry name" value="Malonyl-Coenzyme A Acyl Carrier Protein, domain 2"/>
    <property type="match status" value="1"/>
</dbReference>
<evidence type="ECO:0000256" key="7">
    <source>
        <dbReference type="ARBA" id="ARBA00023268"/>
    </source>
</evidence>
<dbReference type="CDD" id="cd00833">
    <property type="entry name" value="PKS"/>
    <property type="match status" value="1"/>
</dbReference>
<protein>
    <submittedName>
        <fullName evidence="10">Phthiocerol/phenolphthiocerol synthesis polyketide synthase type I PpsE</fullName>
    </submittedName>
</protein>
<dbReference type="GO" id="GO:0071770">
    <property type="term" value="P:DIM/DIP cell wall layer assembly"/>
    <property type="evidence" value="ECO:0007669"/>
    <property type="project" value="TreeGrafter"/>
</dbReference>
<dbReference type="Gene3D" id="3.30.559.10">
    <property type="entry name" value="Chloramphenicol acetyltransferase-like domain"/>
    <property type="match status" value="1"/>
</dbReference>
<dbReference type="EMBL" id="AP023287">
    <property type="protein sequence ID" value="BCI53464.1"/>
    <property type="molecule type" value="Genomic_DNA"/>
</dbReference>
<dbReference type="PROSITE" id="PS00606">
    <property type="entry name" value="KS3_1"/>
    <property type="match status" value="1"/>
</dbReference>
<dbReference type="PANTHER" id="PTHR43775">
    <property type="entry name" value="FATTY ACID SYNTHASE"/>
    <property type="match status" value="1"/>
</dbReference>
<evidence type="ECO:0000313" key="11">
    <source>
        <dbReference type="Proteomes" id="UP000515734"/>
    </source>
</evidence>
<dbReference type="InterPro" id="IPR016036">
    <property type="entry name" value="Malonyl_transacylase_ACP-bd"/>
</dbReference>
<dbReference type="GO" id="GO:0004312">
    <property type="term" value="F:fatty acid synthase activity"/>
    <property type="evidence" value="ECO:0007669"/>
    <property type="project" value="TreeGrafter"/>
</dbReference>
<evidence type="ECO:0000256" key="1">
    <source>
        <dbReference type="ARBA" id="ARBA00001957"/>
    </source>
</evidence>
<dbReference type="Pfam" id="PF00109">
    <property type="entry name" value="ketoacyl-synt"/>
    <property type="match status" value="1"/>
</dbReference>
<dbReference type="PANTHER" id="PTHR43775:SF37">
    <property type="entry name" value="SI:DKEY-61P9.11"/>
    <property type="match status" value="1"/>
</dbReference>
<dbReference type="Proteomes" id="UP000515734">
    <property type="component" value="Chromosome"/>
</dbReference>
<proteinExistence type="predicted"/>
<dbReference type="Pfam" id="PF00698">
    <property type="entry name" value="Acyl_transf_1"/>
    <property type="match status" value="1"/>
</dbReference>
<dbReference type="InterPro" id="IPR016035">
    <property type="entry name" value="Acyl_Trfase/lysoPLipase"/>
</dbReference>
<feature type="domain" description="Ketosynthase family 3 (KS3)" evidence="9">
    <location>
        <begin position="12"/>
        <end position="445"/>
    </location>
</feature>
<organism evidence="10 11">
    <name type="scientific">Mycolicibacterium litorale</name>
    <dbReference type="NCBI Taxonomy" id="758802"/>
    <lineage>
        <taxon>Bacteria</taxon>
        <taxon>Bacillati</taxon>
        <taxon>Actinomycetota</taxon>
        <taxon>Actinomycetes</taxon>
        <taxon>Mycobacteriales</taxon>
        <taxon>Mycobacteriaceae</taxon>
        <taxon>Mycolicibacterium</taxon>
    </lineage>
</organism>
<dbReference type="SUPFAM" id="SSF55048">
    <property type="entry name" value="Probable ACP-binding domain of malonyl-CoA ACP transacylase"/>
    <property type="match status" value="1"/>
</dbReference>
<keyword evidence="3" id="KW-0597">Phosphoprotein</keyword>
<dbReference type="GO" id="GO:0006633">
    <property type="term" value="P:fatty acid biosynthetic process"/>
    <property type="evidence" value="ECO:0007669"/>
    <property type="project" value="InterPro"/>
</dbReference>
<dbReference type="Pfam" id="PF00668">
    <property type="entry name" value="Condensation"/>
    <property type="match status" value="1"/>
</dbReference>
<dbReference type="InterPro" id="IPR009081">
    <property type="entry name" value="PP-bd_ACP"/>
</dbReference>
<dbReference type="FunFam" id="3.40.47.10:FF:000042">
    <property type="entry name" value="Polyketide synthase Pks13"/>
    <property type="match status" value="1"/>
</dbReference>
<evidence type="ECO:0000256" key="4">
    <source>
        <dbReference type="ARBA" id="ARBA00022679"/>
    </source>
</evidence>
<dbReference type="InterPro" id="IPR001227">
    <property type="entry name" value="Ac_transferase_dom_sf"/>
</dbReference>
<dbReference type="GO" id="GO:0005886">
    <property type="term" value="C:plasma membrane"/>
    <property type="evidence" value="ECO:0007669"/>
    <property type="project" value="TreeGrafter"/>
</dbReference>
<dbReference type="SMART" id="SM00825">
    <property type="entry name" value="PKS_KS"/>
    <property type="match status" value="1"/>
</dbReference>
<dbReference type="SMART" id="SM00827">
    <property type="entry name" value="PKS_AT"/>
    <property type="match status" value="1"/>
</dbReference>
<dbReference type="InterPro" id="IPR032821">
    <property type="entry name" value="PKS_assoc"/>
</dbReference>
<dbReference type="InterPro" id="IPR014043">
    <property type="entry name" value="Acyl_transferase_dom"/>
</dbReference>
<dbReference type="Gene3D" id="3.40.47.10">
    <property type="match status" value="1"/>
</dbReference>
<keyword evidence="4" id="KW-0808">Transferase</keyword>
<dbReference type="PROSITE" id="PS52004">
    <property type="entry name" value="KS3_2"/>
    <property type="match status" value="1"/>
</dbReference>
<dbReference type="GO" id="GO:0004315">
    <property type="term" value="F:3-oxoacyl-[acyl-carrier-protein] synthase activity"/>
    <property type="evidence" value="ECO:0007669"/>
    <property type="project" value="InterPro"/>
</dbReference>
<dbReference type="Pfam" id="PF02801">
    <property type="entry name" value="Ketoacyl-synt_C"/>
    <property type="match status" value="1"/>
</dbReference>
<dbReference type="SUPFAM" id="SSF53901">
    <property type="entry name" value="Thiolase-like"/>
    <property type="match status" value="1"/>
</dbReference>
<dbReference type="InterPro" id="IPR016039">
    <property type="entry name" value="Thiolase-like"/>
</dbReference>
<evidence type="ECO:0000256" key="6">
    <source>
        <dbReference type="ARBA" id="ARBA00023098"/>
    </source>
</evidence>
<dbReference type="InterPro" id="IPR014030">
    <property type="entry name" value="Ketoacyl_synth_N"/>
</dbReference>
<dbReference type="InterPro" id="IPR018201">
    <property type="entry name" value="Ketoacyl_synth_AS"/>
</dbReference>
<sequence length="1475" mass="157490">MNLASDLDALPPNAIAVVGMAARLPGADSLSAFWDNLMRGEESIVTLPEERLAAAGIGEKALGSASYVRRAALLDGFDEFDPGFFGFPPQTARVMDPQQRVFLQCAWHALEDAGCDPADFDGSIGVFGTSGASIYMLHNLLSHHDPDQIMGQGASFDLINMSLWNDKDYLATRISHQFNLRGPSITVQSACSSSLVAVHMACQSLLSGESDVALAGGVSIRVPHYAGYWHEPGSMVSADGHCRPFDVRADGTVFSSGCGIVVLKPLQAAIEEGDRIHAVIRGSAINNDGSLKMTYAAPNGDAQADVIAEAHAVADVDSSTISYVETHGTATPLGDPIEVAGLRRAFSVSGTSRPGPCALGSVKSNIGHLGEASGIAGLIKTILSVQNRALAPTLHFTSPNPALNLDDGPFFVQSSPTTWEWDGPLRAGVSSFGVGGTNVHLVVEEPPGSPARAAHTGPQVLRLSARTENGLTDFRSALAKELSRENAPDLSDVAFTLGGRRKHDLRMAVVVHDADDACAVLRTPEHDNVFVGTAVEGAQSAANRVVLLFPGQGAQHAGMAQGLYETEAVFAEHFQKCSEGFLAELGFDLRETLFGGAATDLERTDRTQPALFAVEFALGKLLESYGVRAAAYAGHSIGEYAAAALAGVFDLETAIRAVAVRARLMHAAPPGAMIAVAIGEQAVADHLSPDLDLAVLNDPENCVIAGSQPDILKLQNELRRKGIMARRVRTSHAFHSALMDPVVPQFAEFMSSVALRKPHTRLLSNVTGTWMTDDEATDPGTWAKQIRRTVRFSDEIDRILDNPHSVVVEVGPGGTLTGSAIRHPKWSSGHRAVRLMRHQVQNRNDQDTFLLGLGQLWAAGVEVDWSRSSGEQPRRVSLPGYPFARERHWIEPRKTEWVEGRAVTGADAATPATRADGQAGTGKNAQADIERTLQRIWCDCLGVSSVGRTDDFFEIGGDSLFAVGVAMSATSQGLDLTPQDLYENRSVSTLAATLVARYSAGGLTGAPVDDDMDLPVPPTVLCCLEGGLRDPGQRRVPLILRLSADVSAADVAAVVTAVINHHDALRTLFTNRSGSWGQRISPAVEAVDLPVHSLDETLSPGTAQERETVLDLLAEDIGRCDLSSPALSATLVVDGQGVSRYLALSVLELVADAPSREILLTDLFTAFAQRLAGQDIVLPTATGTWREWSQRCVALASHPAVLETRDYWIDNATRTTMHLADAEVVDPPGVSDLARLPLTLTADQTTEIDHARMRYQYTVEEILLGALSRTVAHTLGEGVVSIDVAGDGRSVLKPDVDPRRTVGGFSTVYPVPLACANPETVGAVENLQNVHATLTGVPHHGIGLGLLRYLYAPTARVLSAVPLPGIYLCDEGIIPDAPVGYAPVQFDLDAAMSVRDKTPGLGHAIEIRTYRSAGVLHCDWWYDRRRLERGVVEAMVEYFPRSLSELVTEATSYEQVDSDGGGATLELSLVDLSAE</sequence>
<dbReference type="Gene3D" id="3.30.559.30">
    <property type="entry name" value="Nonribosomal peptide synthetase, condensation domain"/>
    <property type="match status" value="1"/>
</dbReference>
<evidence type="ECO:0000259" key="9">
    <source>
        <dbReference type="PROSITE" id="PS52004"/>
    </source>
</evidence>